<feature type="compositionally biased region" description="Basic and acidic residues" evidence="1">
    <location>
        <begin position="182"/>
        <end position="194"/>
    </location>
</feature>
<name>A0A816IMX6_BRANA</name>
<reference evidence="3" key="1">
    <citation type="submission" date="2021-01" db="EMBL/GenBank/DDBJ databases">
        <authorList>
            <consortium name="Genoscope - CEA"/>
            <person name="William W."/>
        </authorList>
    </citation>
    <scope>NUCLEOTIDE SEQUENCE</scope>
</reference>
<protein>
    <submittedName>
        <fullName evidence="3">(rape) hypothetical protein</fullName>
    </submittedName>
</protein>
<evidence type="ECO:0000256" key="1">
    <source>
        <dbReference type="SAM" id="MobiDB-lite"/>
    </source>
</evidence>
<feature type="region of interest" description="Disordered" evidence="1">
    <location>
        <begin position="172"/>
        <end position="221"/>
    </location>
</feature>
<evidence type="ECO:0000259" key="2">
    <source>
        <dbReference type="Pfam" id="PF12776"/>
    </source>
</evidence>
<dbReference type="EMBL" id="HG994367">
    <property type="protein sequence ID" value="CAF1711137.1"/>
    <property type="molecule type" value="Genomic_DNA"/>
</dbReference>
<dbReference type="PANTHER" id="PTHR31704">
    <property type="entry name" value="MYB/SANT-LIKE DNA-BINDING DOMAIN PROTEIN-RELATED"/>
    <property type="match status" value="1"/>
</dbReference>
<dbReference type="PANTHER" id="PTHR31704:SF54">
    <property type="entry name" value="MYB_SANT-LIKE DOMAIN-CONTAINING PROTEIN"/>
    <property type="match status" value="1"/>
</dbReference>
<dbReference type="Proteomes" id="UP001295469">
    <property type="component" value="Chromosome C03"/>
</dbReference>
<proteinExistence type="predicted"/>
<feature type="domain" description="Myb/SANT-like" evidence="2">
    <location>
        <begin position="83"/>
        <end position="152"/>
    </location>
</feature>
<evidence type="ECO:0000313" key="3">
    <source>
        <dbReference type="EMBL" id="CAF1711137.1"/>
    </source>
</evidence>
<organism evidence="3">
    <name type="scientific">Brassica napus</name>
    <name type="common">Rape</name>
    <dbReference type="NCBI Taxonomy" id="3708"/>
    <lineage>
        <taxon>Eukaryota</taxon>
        <taxon>Viridiplantae</taxon>
        <taxon>Streptophyta</taxon>
        <taxon>Embryophyta</taxon>
        <taxon>Tracheophyta</taxon>
        <taxon>Spermatophyta</taxon>
        <taxon>Magnoliopsida</taxon>
        <taxon>eudicotyledons</taxon>
        <taxon>Gunneridae</taxon>
        <taxon>Pentapetalae</taxon>
        <taxon>rosids</taxon>
        <taxon>malvids</taxon>
        <taxon>Brassicales</taxon>
        <taxon>Brassicaceae</taxon>
        <taxon>Brassiceae</taxon>
        <taxon>Brassica</taxon>
    </lineage>
</organism>
<dbReference type="AlphaFoldDB" id="A0A816IMX6"/>
<gene>
    <name evidence="3" type="ORF">DARMORV10_C03P83880.1</name>
</gene>
<dbReference type="InterPro" id="IPR024752">
    <property type="entry name" value="Myb/SANT-like_dom"/>
</dbReference>
<dbReference type="Pfam" id="PF12776">
    <property type="entry name" value="Myb_DNA-bind_3"/>
    <property type="match status" value="1"/>
</dbReference>
<accession>A0A816IMX6</accession>
<sequence length="221" mass="25091">MKVLFVSSTQHLRQISVFCVQPLVSSFSQALRSFLRDLRNEAKELNCNSEEPFQLYDQVLRCNPGAFEYAIPGFSIASQAVFNWPPEETRFFFQLYAEERKKGNRTSTSMNKIGKQNIIEAFEAKFKKGYDTWPPFKNKYDTTSAKRTALNQFSASASSVCVNVLRLRNEQQAASESESESASEKRTIPKRADADADSDSESCVDETNSTKVLTDQFENKL</sequence>
<feature type="compositionally biased region" description="Acidic residues" evidence="1">
    <location>
        <begin position="195"/>
        <end position="204"/>
    </location>
</feature>